<dbReference type="PANTHER" id="PTHR47618">
    <property type="entry name" value="BIFUNCTIONAL OLIGORIBONUCLEASE AND PAP PHOSPHATASE NRNA"/>
    <property type="match status" value="1"/>
</dbReference>
<keyword evidence="2" id="KW-0479">Metal-binding</keyword>
<dbReference type="GO" id="GO:0106409">
    <property type="term" value="F:cyclic-di-AMP phosphodiesterase activity"/>
    <property type="evidence" value="ECO:0007669"/>
    <property type="project" value="RHEA"/>
</dbReference>
<dbReference type="FunFam" id="3.90.1640.10:FF:000002">
    <property type="entry name" value="Cyclic-di-AMP phosphodiesterase"/>
    <property type="match status" value="1"/>
</dbReference>
<comment type="subcellular location">
    <subcellularLocation>
        <location evidence="1">Cell membrane</location>
    </subcellularLocation>
</comment>
<comment type="function">
    <text evidence="1">Has phosphodiesterase (PDE) activity against cyclic-di-AMP (c-di-AMP).</text>
</comment>
<dbReference type="Gene3D" id="3.10.310.30">
    <property type="match status" value="1"/>
</dbReference>
<dbReference type="GO" id="GO:0046872">
    <property type="term" value="F:metal ion binding"/>
    <property type="evidence" value="ECO:0007669"/>
    <property type="project" value="UniProtKB-KW"/>
</dbReference>
<dbReference type="HOGENOM" id="CLU_018278_0_0_9"/>
<evidence type="ECO:0000256" key="3">
    <source>
        <dbReference type="SAM" id="Phobius"/>
    </source>
</evidence>
<dbReference type="RefSeq" id="WP_014262317.1">
    <property type="nucleotide sequence ID" value="NC_016630.1"/>
</dbReference>
<dbReference type="OrthoDB" id="9759476at2"/>
<accession>E8RK94</accession>
<proteinExistence type="inferred from homology"/>
<keyword evidence="2" id="KW-0464">Manganese</keyword>
<feature type="binding site" evidence="2">
    <location>
        <position position="503"/>
    </location>
    <ligand>
        <name>Mn(2+)</name>
        <dbReference type="ChEBI" id="CHEBI:29035"/>
        <label>2</label>
    </ligand>
</feature>
<dbReference type="AlphaFoldDB" id="E8RK94"/>
<dbReference type="InterPro" id="IPR014528">
    <property type="entry name" value="GdpP/PdeA"/>
</dbReference>
<evidence type="ECO:0000259" key="4">
    <source>
        <dbReference type="PROSITE" id="PS50887"/>
    </source>
</evidence>
<evidence type="ECO:0000313" key="6">
    <source>
        <dbReference type="Proteomes" id="UP000007468"/>
    </source>
</evidence>
<dbReference type="eggNOG" id="COG3887">
    <property type="taxonomic scope" value="Bacteria"/>
</dbReference>
<feature type="domain" description="GGDEF" evidence="4">
    <location>
        <begin position="178"/>
        <end position="306"/>
    </location>
</feature>
<comment type="catalytic activity">
    <reaction evidence="1">
        <text>3',3'-c-di-AMP + H2O = 5'-O-phosphonoadenylyl-(3'-&gt;5')-adenosine + H(+)</text>
        <dbReference type="Rhea" id="RHEA:54420"/>
        <dbReference type="ChEBI" id="CHEBI:15377"/>
        <dbReference type="ChEBI" id="CHEBI:15378"/>
        <dbReference type="ChEBI" id="CHEBI:71500"/>
        <dbReference type="ChEBI" id="CHEBI:138171"/>
    </reaction>
</comment>
<dbReference type="Proteomes" id="UP000007468">
    <property type="component" value="Chromosome"/>
</dbReference>
<dbReference type="PATRIC" id="fig|546269.5.peg.696"/>
<sequence>MKIEWKIYRAYLISMAFFAVIFLQYNYYVSLLAVFWLITLFFWNKKELQKQNIEWTQYIETLSLNMDYSTKQAITNLPIPLCMCKVDGVITWYNKKFSDIAMKKGLLGTNINKIFEQIDLSDVALTGERETTFLDVDSRKYRIVYYVVKTSKKDSGMVMLYFIDETKYEDLAQEYQNTKTGIILIQVDSFDEVLDNVEDSNRPVLEATVEQKLKVWAENYGATIVKINKDHYFVLVDEQNLQAMEDNKFSILDEIRSIDVGNTLPVTLSLGISGRADTISQTHDIASSALDMALGRGGDQCVIKRNDRFTFYGGKSKAIEKKTRVKARMISYALKDLIHASDRVLIMGHTYPDLDALGAALGTFGICRILGKTANIVLENSNTSIDILYEKIKQDDSMGTVFVNHERAKRICQNQDRVLVVVVDTHKPMLTEYPDLIHLCDRVVLIDHHRRGVEFIDDAVLVYHETYASSASEMVTEVIQYIADKPKLRTLEAEALLAGIMLDTKNFSFKTGVRTFEAAAFLRKCGADTVEVKSFFQGDVDSYMRIAEIVKNAKIIDGRIAISYCDERLSDSKLIAAKVADELLNIKGVISSFVITKNDSDVIQISARSFGKMNVQIIMEKLGGGGHMDTAATQLQDVTLEEAMDRLEDSVMEYLNEEENTK</sequence>
<dbReference type="PANTHER" id="PTHR47618:SF2">
    <property type="entry name" value="CYCLIC-DI-AMP PHOSPHODIESTERASE GDPP"/>
    <property type="match status" value="1"/>
</dbReference>
<comment type="similarity">
    <text evidence="1">Belongs to the GdpP/PdeA phosphodiesterase family.</text>
</comment>
<feature type="transmembrane region" description="Helical" evidence="3">
    <location>
        <begin position="12"/>
        <end position="43"/>
    </location>
</feature>
<dbReference type="KEGG" id="faa:HMPREF0389_01693"/>
<reference evidence="6" key="1">
    <citation type="submission" date="2010-12" db="EMBL/GenBank/DDBJ databases">
        <title>The genome sequence of Filifactor alocis strain ATCC 35896.</title>
        <authorList>
            <consortium name="The Broad Institute Genome Sequencing Platform"/>
            <person name="Ward D."/>
            <person name="Earl A."/>
            <person name="Feldgarden M."/>
            <person name="Young S.K."/>
            <person name="Gargeya S."/>
            <person name="Zeng Q."/>
            <person name="Alvarado L."/>
            <person name="Berlin A."/>
            <person name="Bochicchio J."/>
            <person name="Chapman S.B."/>
            <person name="Chen Z."/>
            <person name="Freedman E."/>
            <person name="Gellesch M."/>
            <person name="Goldberg J."/>
            <person name="Griggs A."/>
            <person name="Gujja S."/>
            <person name="Heilman E."/>
            <person name="Heiman D."/>
            <person name="Howarth C."/>
            <person name="Mehta T."/>
            <person name="Neiman D."/>
            <person name="Pearson M."/>
            <person name="Roberts A."/>
            <person name="Saif S."/>
            <person name="Shea T."/>
            <person name="Shenoy N."/>
            <person name="Sisk P."/>
            <person name="Stolte C."/>
            <person name="Sykes S."/>
            <person name="White J."/>
            <person name="Yandava C."/>
            <person name="Izard J."/>
            <person name="Blanton J.M."/>
            <person name="Baranova O.V."/>
            <person name="Tanner A.C."/>
            <person name="Dewhirst F.E."/>
            <person name="Haas B."/>
            <person name="Nusbaum C."/>
            <person name="Birren B."/>
        </authorList>
    </citation>
    <scope>NUCLEOTIDE SEQUENCE [LARGE SCALE GENOMIC DNA]</scope>
    <source>
        <strain evidence="6">ATCC 35896 / D40 B5</strain>
    </source>
</reference>
<feature type="binding site" evidence="2">
    <location>
        <position position="424"/>
    </location>
    <ligand>
        <name>Mn(2+)</name>
        <dbReference type="ChEBI" id="CHEBI:29035"/>
        <label>2</label>
    </ligand>
</feature>
<dbReference type="EC" id="3.1.4.-" evidence="1"/>
<evidence type="ECO:0000313" key="5">
    <source>
        <dbReference type="EMBL" id="ADW16140.1"/>
    </source>
</evidence>
<evidence type="ECO:0000256" key="1">
    <source>
        <dbReference type="PIRNR" id="PIRNR026583"/>
    </source>
</evidence>
<comment type="cofactor">
    <cofactor evidence="2">
        <name>Mn(2+)</name>
        <dbReference type="ChEBI" id="CHEBI:29035"/>
    </cofactor>
    <text evidence="2">For phosphodiesterase activity, probably binds 2 Mn(2+) per subunit.</text>
</comment>
<dbReference type="GO" id="GO:0003676">
    <property type="term" value="F:nucleic acid binding"/>
    <property type="evidence" value="ECO:0007669"/>
    <property type="project" value="UniProtKB-UniRule"/>
</dbReference>
<dbReference type="InterPro" id="IPR003156">
    <property type="entry name" value="DHHA1_dom"/>
</dbReference>
<dbReference type="STRING" id="546269.HMPREF0389_01693"/>
<dbReference type="Pfam" id="PF02272">
    <property type="entry name" value="DHHA1"/>
    <property type="match status" value="1"/>
</dbReference>
<dbReference type="Pfam" id="PF01368">
    <property type="entry name" value="DHH"/>
    <property type="match status" value="1"/>
</dbReference>
<feature type="binding site" evidence="2">
    <location>
        <position position="448"/>
    </location>
    <ligand>
        <name>Mn(2+)</name>
        <dbReference type="ChEBI" id="CHEBI:29035"/>
        <label>2</label>
    </ligand>
</feature>
<dbReference type="PIRSF" id="PIRSF026583">
    <property type="entry name" value="YybT"/>
    <property type="match status" value="1"/>
</dbReference>
<keyword evidence="1 3" id="KW-0472">Membrane</keyword>
<dbReference type="InterPro" id="IPR051319">
    <property type="entry name" value="Oligoribo/pAp-PDE_c-di-AMP_PDE"/>
</dbReference>
<dbReference type="Gene3D" id="3.30.450.20">
    <property type="entry name" value="PAS domain"/>
    <property type="match status" value="1"/>
</dbReference>
<keyword evidence="1" id="KW-0378">Hydrolase</keyword>
<keyword evidence="3" id="KW-1133">Transmembrane helix</keyword>
<dbReference type="PROSITE" id="PS50887">
    <property type="entry name" value="GGDEF"/>
    <property type="match status" value="1"/>
</dbReference>
<dbReference type="GO" id="GO:0005886">
    <property type="term" value="C:plasma membrane"/>
    <property type="evidence" value="ECO:0007669"/>
    <property type="project" value="UniProtKB-SubCell"/>
</dbReference>
<dbReference type="InterPro" id="IPR000160">
    <property type="entry name" value="GGDEF_dom"/>
</dbReference>
<keyword evidence="3" id="KW-0812">Transmembrane</keyword>
<dbReference type="SUPFAM" id="SSF64182">
    <property type="entry name" value="DHH phosphoesterases"/>
    <property type="match status" value="1"/>
</dbReference>
<feature type="binding site" evidence="2">
    <location>
        <position position="353"/>
    </location>
    <ligand>
        <name>Mn(2+)</name>
        <dbReference type="ChEBI" id="CHEBI:29035"/>
        <label>1</label>
    </ligand>
</feature>
<name>E8RK94_FILAD</name>
<gene>
    <name evidence="5" type="ordered locus">HMPREF0389_01693</name>
</gene>
<feature type="binding site" evidence="2">
    <location>
        <position position="355"/>
    </location>
    <ligand>
        <name>Mn(2+)</name>
        <dbReference type="ChEBI" id="CHEBI:29035"/>
        <label>2</label>
    </ligand>
</feature>
<organism evidence="5 6">
    <name type="scientific">Filifactor alocis (strain ATCC 35896 / CCUG 47790 / D40 B5)</name>
    <name type="common">Fusobacterium alocis</name>
    <dbReference type="NCBI Taxonomy" id="546269"/>
    <lineage>
        <taxon>Bacteria</taxon>
        <taxon>Bacillati</taxon>
        <taxon>Bacillota</taxon>
        <taxon>Clostridia</taxon>
        <taxon>Peptostreptococcales</taxon>
        <taxon>Filifactoraceae</taxon>
        <taxon>Filifactor</taxon>
    </lineage>
</organism>
<feature type="binding site" evidence="2">
    <location>
        <position position="424"/>
    </location>
    <ligand>
        <name>Mn(2+)</name>
        <dbReference type="ChEBI" id="CHEBI:29035"/>
        <label>1</label>
    </ligand>
</feature>
<feature type="binding site" evidence="2">
    <location>
        <position position="349"/>
    </location>
    <ligand>
        <name>Mn(2+)</name>
        <dbReference type="ChEBI" id="CHEBI:29035"/>
        <label>1</label>
    </ligand>
</feature>
<dbReference type="GO" id="GO:0016787">
    <property type="term" value="F:hydrolase activity"/>
    <property type="evidence" value="ECO:0007669"/>
    <property type="project" value="UniProtKB-UniRule"/>
</dbReference>
<keyword evidence="1" id="KW-1003">Cell membrane</keyword>
<dbReference type="EMBL" id="CP002390">
    <property type="protein sequence ID" value="ADW16140.1"/>
    <property type="molecule type" value="Genomic_DNA"/>
</dbReference>
<dbReference type="InterPro" id="IPR001667">
    <property type="entry name" value="DDH_dom"/>
</dbReference>
<protein>
    <recommendedName>
        <fullName evidence="1">Cyclic-di-AMP phosphodiesterase</fullName>
        <ecNumber evidence="1">3.1.4.-</ecNumber>
    </recommendedName>
</protein>
<dbReference type="Gene3D" id="3.90.1640.10">
    <property type="entry name" value="inorganic pyrophosphatase (n-terminal core)"/>
    <property type="match status" value="1"/>
</dbReference>
<evidence type="ECO:0000256" key="2">
    <source>
        <dbReference type="PIRSR" id="PIRSR026583-50"/>
    </source>
</evidence>
<keyword evidence="6" id="KW-1185">Reference proteome</keyword>
<dbReference type="InterPro" id="IPR038763">
    <property type="entry name" value="DHH_sf"/>
</dbReference>
<dbReference type="Pfam" id="PF24898">
    <property type="entry name" value="GGDEF_GdpP"/>
    <property type="match status" value="1"/>
</dbReference>